<accession>A0A223NXC9</accession>
<dbReference type="AlphaFoldDB" id="A0A223NXC9"/>
<sequence length="148" mass="16853">MFSTLSGFSQKGLISYEDIKYLLNNNIHYADTFLVAKGYTITKKDNGTKNRKYNIIMQGGTQNTISLRADGKRLFIEIETNEVNQYNLVRESVSQYLIKDGMVADIQSYAVKELGNIYISITDTVPYDALKKDYDIQIVGDKHITAYN</sequence>
<dbReference type="KEGG" id="muc:MuYL_2635"/>
<protein>
    <submittedName>
        <fullName evidence="1">Uncharacterized protein</fullName>
    </submittedName>
</protein>
<evidence type="ECO:0000313" key="2">
    <source>
        <dbReference type="Proteomes" id="UP000215002"/>
    </source>
</evidence>
<name>A0A223NXC9_9SPHI</name>
<dbReference type="Proteomes" id="UP000215002">
    <property type="component" value="Chromosome"/>
</dbReference>
<gene>
    <name evidence="1" type="ORF">MuYL_2635</name>
</gene>
<dbReference type="EMBL" id="CP022743">
    <property type="protein sequence ID" value="ASU34522.1"/>
    <property type="molecule type" value="Genomic_DNA"/>
</dbReference>
<reference evidence="1 2" key="1">
    <citation type="submission" date="2017-08" db="EMBL/GenBank/DDBJ databases">
        <title>Complete genome sequence of Mucilaginibacter sp. strain BJC16-A31.</title>
        <authorList>
            <consortium name="Henan University of Science and Technology"/>
            <person name="You X."/>
        </authorList>
    </citation>
    <scope>NUCLEOTIDE SEQUENCE [LARGE SCALE GENOMIC DNA]</scope>
    <source>
        <strain evidence="1 2">BJC16-A31</strain>
    </source>
</reference>
<keyword evidence="2" id="KW-1185">Reference proteome</keyword>
<evidence type="ECO:0000313" key="1">
    <source>
        <dbReference type="EMBL" id="ASU34522.1"/>
    </source>
</evidence>
<organism evidence="1 2">
    <name type="scientific">Mucilaginibacter xinganensis</name>
    <dbReference type="NCBI Taxonomy" id="1234841"/>
    <lineage>
        <taxon>Bacteria</taxon>
        <taxon>Pseudomonadati</taxon>
        <taxon>Bacteroidota</taxon>
        <taxon>Sphingobacteriia</taxon>
        <taxon>Sphingobacteriales</taxon>
        <taxon>Sphingobacteriaceae</taxon>
        <taxon>Mucilaginibacter</taxon>
    </lineage>
</organism>
<proteinExistence type="predicted"/>